<feature type="transmembrane region" description="Helical" evidence="6">
    <location>
        <begin position="132"/>
        <end position="153"/>
    </location>
</feature>
<keyword evidence="4 6" id="KW-1133">Transmembrane helix</keyword>
<evidence type="ECO:0000256" key="1">
    <source>
        <dbReference type="ARBA" id="ARBA00004651"/>
    </source>
</evidence>
<dbReference type="EMBL" id="CP017241">
    <property type="protein sequence ID" value="APO72954.1"/>
    <property type="molecule type" value="Genomic_DNA"/>
</dbReference>
<dbReference type="Proteomes" id="UP000185109">
    <property type="component" value="Chromosome"/>
</dbReference>
<accession>A0A1L5NYF9</accession>
<evidence type="ECO:0000256" key="6">
    <source>
        <dbReference type="SAM" id="Phobius"/>
    </source>
</evidence>
<keyword evidence="2" id="KW-1003">Cell membrane</keyword>
<keyword evidence="3 6" id="KW-0812">Transmembrane</keyword>
<dbReference type="PANTHER" id="PTHR47089:SF1">
    <property type="entry name" value="GUANOSINE ABC TRANSPORTER PERMEASE PROTEIN NUPP"/>
    <property type="match status" value="1"/>
</dbReference>
<dbReference type="AlphaFoldDB" id="A0A1L5NYF9"/>
<dbReference type="InterPro" id="IPR001851">
    <property type="entry name" value="ABC_transp_permease"/>
</dbReference>
<comment type="subcellular location">
    <subcellularLocation>
        <location evidence="1">Cell membrane</location>
        <topology evidence="1">Multi-pass membrane protein</topology>
    </subcellularLocation>
</comment>
<evidence type="ECO:0000256" key="2">
    <source>
        <dbReference type="ARBA" id="ARBA00022475"/>
    </source>
</evidence>
<evidence type="ECO:0000313" key="8">
    <source>
        <dbReference type="Proteomes" id="UP000185109"/>
    </source>
</evidence>
<reference evidence="7 8" key="1">
    <citation type="submission" date="2016-09" db="EMBL/GenBank/DDBJ databases">
        <title>The complete genome sequences of Rhizobium gallicum, symbiovars gallicum and phaseoli, symbionts associated to common bean (Phaseolus vulgaris).</title>
        <authorList>
            <person name="Bustos P."/>
            <person name="Santamaria R.I."/>
            <person name="Perez-Carrascal O.M."/>
            <person name="Juarez S."/>
            <person name="Lozano L."/>
            <person name="Martinez-Flores I."/>
            <person name="Martinez-Romero E."/>
            <person name="Cevallos M."/>
            <person name="Romero D."/>
            <person name="Davila G."/>
            <person name="Gonzalez V."/>
        </authorList>
    </citation>
    <scope>NUCLEOTIDE SEQUENCE [LARGE SCALE GENOMIC DNA]</scope>
    <source>
        <strain evidence="7 8">8C-3</strain>
    </source>
</reference>
<evidence type="ECO:0000313" key="7">
    <source>
        <dbReference type="EMBL" id="APO72954.1"/>
    </source>
</evidence>
<evidence type="ECO:0000256" key="5">
    <source>
        <dbReference type="ARBA" id="ARBA00023136"/>
    </source>
</evidence>
<feature type="transmembrane region" description="Helical" evidence="6">
    <location>
        <begin position="291"/>
        <end position="308"/>
    </location>
</feature>
<keyword evidence="5 6" id="KW-0472">Membrane</keyword>
<evidence type="ECO:0000256" key="3">
    <source>
        <dbReference type="ARBA" id="ARBA00022692"/>
    </source>
</evidence>
<sequence length="376" mass="39025">MTIEANDPAMAIATEKPASLRPGLEWIARRAEPMVIGLAAILIGLAIFSLFILAVGKSPATLFQLMYTGGFGSWFSVQNSLSRAAPLLLTALCVALPARLGLVIIGGEGAVVLGGVAAAAMALPLAGTAPVFLSLVLMAIAAMVAGGIWIGLAGFLRHYRGVNETISSLLLSYIAIALMNQFVEGPLRDPASLNKPSTKPLPAEYMLGNIPGMDVHWGLVVGALACIISWVLIEATSYGFAARIAGGNVRAAQIQGLAVGKLIVGFTALAGSFAGLAGMIEVAAVQGSANASLAAGYGYTGILVAFLARHNPLAIIPVAILLGGIDASGGLIQRRMGLPDATVLVLQGTLFIVILFCETFYGRFKIFNPDLWKRSR</sequence>
<organism evidence="7 8">
    <name type="scientific">Rhizobium etli 8C-3</name>
    <dbReference type="NCBI Taxonomy" id="538025"/>
    <lineage>
        <taxon>Bacteria</taxon>
        <taxon>Pseudomonadati</taxon>
        <taxon>Pseudomonadota</taxon>
        <taxon>Alphaproteobacteria</taxon>
        <taxon>Hyphomicrobiales</taxon>
        <taxon>Rhizobiaceae</taxon>
        <taxon>Rhizobium/Agrobacterium group</taxon>
        <taxon>Rhizobium</taxon>
    </lineage>
</organism>
<feature type="transmembrane region" description="Helical" evidence="6">
    <location>
        <begin position="344"/>
        <end position="364"/>
    </location>
</feature>
<dbReference type="GO" id="GO:0005886">
    <property type="term" value="C:plasma membrane"/>
    <property type="evidence" value="ECO:0007669"/>
    <property type="project" value="UniProtKB-SubCell"/>
</dbReference>
<feature type="transmembrane region" description="Helical" evidence="6">
    <location>
        <begin position="35"/>
        <end position="56"/>
    </location>
</feature>
<feature type="transmembrane region" description="Helical" evidence="6">
    <location>
        <begin position="262"/>
        <end position="285"/>
    </location>
</feature>
<proteinExistence type="predicted"/>
<gene>
    <name evidence="7" type="ORF">AM571_CH00096</name>
</gene>
<feature type="transmembrane region" description="Helical" evidence="6">
    <location>
        <begin position="313"/>
        <end position="332"/>
    </location>
</feature>
<feature type="transmembrane region" description="Helical" evidence="6">
    <location>
        <begin position="84"/>
        <end position="102"/>
    </location>
</feature>
<name>A0A1L5NYF9_RHIET</name>
<feature type="transmembrane region" description="Helical" evidence="6">
    <location>
        <begin position="165"/>
        <end position="183"/>
    </location>
</feature>
<protein>
    <submittedName>
        <fullName evidence="7">Sugar ABC transporter permease protein</fullName>
    </submittedName>
</protein>
<dbReference type="RefSeq" id="WP_074059708.1">
    <property type="nucleotide sequence ID" value="NZ_CP017241.1"/>
</dbReference>
<dbReference type="GO" id="GO:0022857">
    <property type="term" value="F:transmembrane transporter activity"/>
    <property type="evidence" value="ECO:0007669"/>
    <property type="project" value="InterPro"/>
</dbReference>
<feature type="transmembrane region" description="Helical" evidence="6">
    <location>
        <begin position="215"/>
        <end position="241"/>
    </location>
</feature>
<dbReference type="Pfam" id="PF02653">
    <property type="entry name" value="BPD_transp_2"/>
    <property type="match status" value="1"/>
</dbReference>
<evidence type="ECO:0000256" key="4">
    <source>
        <dbReference type="ARBA" id="ARBA00022989"/>
    </source>
</evidence>
<dbReference type="PANTHER" id="PTHR47089">
    <property type="entry name" value="ABC TRANSPORTER, PERMEASE PROTEIN"/>
    <property type="match status" value="1"/>
</dbReference>
<dbReference type="CDD" id="cd06580">
    <property type="entry name" value="TM_PBP1_transp_TpRbsC_like"/>
    <property type="match status" value="1"/>
</dbReference>
<feature type="transmembrane region" description="Helical" evidence="6">
    <location>
        <begin position="109"/>
        <end position="126"/>
    </location>
</feature>